<evidence type="ECO:0000256" key="1">
    <source>
        <dbReference type="ARBA" id="ARBA00007025"/>
    </source>
</evidence>
<dbReference type="InterPro" id="IPR038718">
    <property type="entry name" value="SNF2-like_sf"/>
</dbReference>
<comment type="similarity">
    <text evidence="1">Belongs to the SNF2/RAD54 helicase family.</text>
</comment>
<dbReference type="PROSITE" id="PS51194">
    <property type="entry name" value="HELICASE_CTER"/>
    <property type="match status" value="1"/>
</dbReference>
<reference evidence="11" key="1">
    <citation type="journal article" date="2020" name="Stud. Mycol.">
        <title>101 Dothideomycetes genomes: a test case for predicting lifestyles and emergence of pathogens.</title>
        <authorList>
            <person name="Haridas S."/>
            <person name="Albert R."/>
            <person name="Binder M."/>
            <person name="Bloem J."/>
            <person name="Labutti K."/>
            <person name="Salamov A."/>
            <person name="Andreopoulos B."/>
            <person name="Baker S."/>
            <person name="Barry K."/>
            <person name="Bills G."/>
            <person name="Bluhm B."/>
            <person name="Cannon C."/>
            <person name="Castanera R."/>
            <person name="Culley D."/>
            <person name="Daum C."/>
            <person name="Ezra D."/>
            <person name="Gonzalez J."/>
            <person name="Henrissat B."/>
            <person name="Kuo A."/>
            <person name="Liang C."/>
            <person name="Lipzen A."/>
            <person name="Lutzoni F."/>
            <person name="Magnuson J."/>
            <person name="Mondo S."/>
            <person name="Nolan M."/>
            <person name="Ohm R."/>
            <person name="Pangilinan J."/>
            <person name="Park H.-J."/>
            <person name="Ramirez L."/>
            <person name="Alfaro M."/>
            <person name="Sun H."/>
            <person name="Tritt A."/>
            <person name="Yoshinaga Y."/>
            <person name="Zwiers L.-H."/>
            <person name="Turgeon B."/>
            <person name="Goodwin S."/>
            <person name="Spatafora J."/>
            <person name="Crous P."/>
            <person name="Grigoriev I."/>
        </authorList>
    </citation>
    <scope>NUCLEOTIDE SEQUENCE</scope>
    <source>
        <strain evidence="11">CBS 121739</strain>
    </source>
</reference>
<keyword evidence="2" id="KW-0547">Nucleotide-binding</keyword>
<dbReference type="PANTHER" id="PTHR45626">
    <property type="entry name" value="TRANSCRIPTION TERMINATION FACTOR 2-RELATED"/>
    <property type="match status" value="1"/>
</dbReference>
<dbReference type="InterPro" id="IPR014001">
    <property type="entry name" value="Helicase_ATP-bd"/>
</dbReference>
<organism evidence="11 12">
    <name type="scientific">Pseudovirgaria hyperparasitica</name>
    <dbReference type="NCBI Taxonomy" id="470096"/>
    <lineage>
        <taxon>Eukaryota</taxon>
        <taxon>Fungi</taxon>
        <taxon>Dikarya</taxon>
        <taxon>Ascomycota</taxon>
        <taxon>Pezizomycotina</taxon>
        <taxon>Dothideomycetes</taxon>
        <taxon>Dothideomycetes incertae sedis</taxon>
        <taxon>Acrospermales</taxon>
        <taxon>Acrospermaceae</taxon>
        <taxon>Pseudovirgaria</taxon>
    </lineage>
</organism>
<dbReference type="RefSeq" id="XP_033597787.1">
    <property type="nucleotide sequence ID" value="XM_033749576.1"/>
</dbReference>
<feature type="compositionally biased region" description="Polar residues" evidence="7">
    <location>
        <begin position="411"/>
        <end position="433"/>
    </location>
</feature>
<feature type="domain" description="Helicase C-terminal" evidence="10">
    <location>
        <begin position="1185"/>
        <end position="1343"/>
    </location>
</feature>
<dbReference type="InterPro" id="IPR001841">
    <property type="entry name" value="Znf_RING"/>
</dbReference>
<evidence type="ECO:0000313" key="12">
    <source>
        <dbReference type="Proteomes" id="UP000799437"/>
    </source>
</evidence>
<keyword evidence="6" id="KW-0863">Zinc-finger</keyword>
<dbReference type="Gene3D" id="3.30.40.10">
    <property type="entry name" value="Zinc/RING finger domain, C3HC4 (zinc finger)"/>
    <property type="match status" value="1"/>
</dbReference>
<dbReference type="Gene3D" id="3.40.50.300">
    <property type="entry name" value="P-loop containing nucleotide triphosphate hydrolases"/>
    <property type="match status" value="1"/>
</dbReference>
<dbReference type="SUPFAM" id="SSF57850">
    <property type="entry name" value="RING/U-box"/>
    <property type="match status" value="1"/>
</dbReference>
<evidence type="ECO:0000313" key="11">
    <source>
        <dbReference type="EMBL" id="KAF2755336.1"/>
    </source>
</evidence>
<protein>
    <recommendedName>
        <fullName evidence="13">P-loop containing nucleoside triphosphate hydrolase protein</fullName>
    </recommendedName>
</protein>
<feature type="region of interest" description="Disordered" evidence="7">
    <location>
        <begin position="52"/>
        <end position="118"/>
    </location>
</feature>
<evidence type="ECO:0000259" key="8">
    <source>
        <dbReference type="PROSITE" id="PS50089"/>
    </source>
</evidence>
<feature type="compositionally biased region" description="Acidic residues" evidence="7">
    <location>
        <begin position="444"/>
        <end position="457"/>
    </location>
</feature>
<dbReference type="SUPFAM" id="SSF52540">
    <property type="entry name" value="P-loop containing nucleoside triphosphate hydrolases"/>
    <property type="match status" value="2"/>
</dbReference>
<dbReference type="GO" id="GO:0005524">
    <property type="term" value="F:ATP binding"/>
    <property type="evidence" value="ECO:0007669"/>
    <property type="project" value="UniProtKB-KW"/>
</dbReference>
<dbReference type="GO" id="GO:0006281">
    <property type="term" value="P:DNA repair"/>
    <property type="evidence" value="ECO:0007669"/>
    <property type="project" value="TreeGrafter"/>
</dbReference>
<evidence type="ECO:0000256" key="7">
    <source>
        <dbReference type="SAM" id="MobiDB-lite"/>
    </source>
</evidence>
<gene>
    <name evidence="11" type="ORF">EJ05DRAFT_540093</name>
</gene>
<dbReference type="InterPro" id="IPR050628">
    <property type="entry name" value="SNF2_RAD54_helicase_TF"/>
</dbReference>
<evidence type="ECO:0000256" key="3">
    <source>
        <dbReference type="ARBA" id="ARBA00022801"/>
    </source>
</evidence>
<dbReference type="InterPro" id="IPR000330">
    <property type="entry name" value="SNF2_N"/>
</dbReference>
<dbReference type="GO" id="GO:0008094">
    <property type="term" value="F:ATP-dependent activity, acting on DNA"/>
    <property type="evidence" value="ECO:0007669"/>
    <property type="project" value="TreeGrafter"/>
</dbReference>
<dbReference type="EMBL" id="ML996577">
    <property type="protein sequence ID" value="KAF2755336.1"/>
    <property type="molecule type" value="Genomic_DNA"/>
</dbReference>
<evidence type="ECO:0000256" key="5">
    <source>
        <dbReference type="ARBA" id="ARBA00022840"/>
    </source>
</evidence>
<dbReference type="CDD" id="cd18008">
    <property type="entry name" value="DEXDc_SHPRH-like"/>
    <property type="match status" value="1"/>
</dbReference>
<evidence type="ECO:0008006" key="13">
    <source>
        <dbReference type="Google" id="ProtNLM"/>
    </source>
</evidence>
<dbReference type="PROSITE" id="PS51192">
    <property type="entry name" value="HELICASE_ATP_BIND_1"/>
    <property type="match status" value="1"/>
</dbReference>
<evidence type="ECO:0000256" key="6">
    <source>
        <dbReference type="PROSITE-ProRule" id="PRU00175"/>
    </source>
</evidence>
<feature type="domain" description="RING-type" evidence="8">
    <location>
        <begin position="1062"/>
        <end position="1107"/>
    </location>
</feature>
<dbReference type="Proteomes" id="UP000799437">
    <property type="component" value="Unassembled WGS sequence"/>
</dbReference>
<dbReference type="GO" id="GO:0005634">
    <property type="term" value="C:nucleus"/>
    <property type="evidence" value="ECO:0007669"/>
    <property type="project" value="TreeGrafter"/>
</dbReference>
<sequence length="1388" mass="153389">MGASIAPRTDALVNFTSDNPVVNSVEGNCSLEELESSNSAFYDDELLQGLHGAVEDAQVSNTDDDDDSSDAGLSDTEISCDGIAGASAKSRVDSVHRSPGPPKGNSPEDRDVLMSDPESPIHHTALNIQDLPAERAPECSDGSPKMGYMATWNPHGHAGANDDAGGTNPTNVTPVMSLFGPKKLQQVDFPNSNIATSGLFEHSVISPEHSAARQQRRFPSPDVANSVAVGDIRDSTIPDSNATASIPDAGALPITFDCDPESLFLHPNEGCSGSHSSVVSSLQETQTGCSGLQRSDDEHNMSEALSACTPSSLSSTAGRKPNLVQQRIKDAQAKARMNSSSGSGMHSAFSATSSGAVDRSLEEYRREHKALVDKKTRLQETAGELDAFEYEIELQKIENQINDSDRRRQMNESYLSTSQSAYESLEDITSCNNGPGRKRRFEGGEYDDLSDNDDNDNDNGLQSDNEQTTSSVPKLPSKARKTKAAAKDLQQSEDVQFEERPKKKRKSGKGQSKSDCGGISKAPKKASRKTTGKGAEKKSKNKQKTMLDFNSLTTANLIRDAQGNNEAGAAPTFTATTRHQAYKQLVASVAVEHYGTAEMDKTFLARATKEFTGHSHACKPDGQGGWLIRGMKSSLTNFQVLGSSFMRKRETGSDEPRGGILADHMGLGKTVQALAVIMNGNFTRGDGPRTTLIVAPSSLCLQWFSEILLHCQQKAYGKVLKWFAGHRLDSNDVPGAIAGYDIVITTYTEILRSYPFEETPLWCQTAEQKDLWWKDWFEKEKGPFHRIRFLRIILDEAQAIKTYTSKTSISCRSLRAVHKWAISATPIMNKCTELYPYFKFLRVPNTGTFEIFKENYTGDPSKLRRLHAQLNKFMVRRTHKDQLFGAPLVQLPTATEHITWLKFNQIEKRVYDIVSNRIQERIRDFRRTGTLEQNYTNMLTWLLRLRQLTCHILLLEVVCKDLLEPQDYVQLIDLAKEEAHARQQDGQGLLLVQLRKLLASQAANSSRKNIARVDTNQVEAALSHIDLNETGKDHGLTYKFKEYLDSLKRGQNWAEVNRRTICPFCGNLPENPVLSNCLHIHCKDCVEQMQQIAALRDMEAARCGQCTEPFHELKDLAASYNEAAASTAAEFADGGKGKKGKGKGKGKRNNKDNSTDGGLDPDEAALISQINLNEVVLPSPKTLAVKAQLLNWFAEDPKTKVIVYTQFNPMIHILAKVCAQEGWDSVKFYGGMSMHARDIAIRKFAGPDCRVFIASLKCGGLGLNLTMASKVICIDPWWNESVDQQAFGRVFRIGQKNETHFTRLFISNTVDDHMYKMQERKQAEIDGVMDRNGKSKMSVKELAALFEPRSGETADEDTGFIMVEDPDESYVPCPPSNSNEQLGTGDLL</sequence>
<evidence type="ECO:0000259" key="9">
    <source>
        <dbReference type="PROSITE" id="PS51192"/>
    </source>
</evidence>
<feature type="compositionally biased region" description="Basic residues" evidence="7">
    <location>
        <begin position="522"/>
        <end position="531"/>
    </location>
</feature>
<dbReference type="GeneID" id="54490630"/>
<proteinExistence type="inferred from homology"/>
<dbReference type="InterPro" id="IPR027417">
    <property type="entry name" value="P-loop_NTPase"/>
</dbReference>
<keyword evidence="6" id="KW-0862">Zinc</keyword>
<feature type="domain" description="Helicase ATP-binding" evidence="9">
    <location>
        <begin position="650"/>
        <end position="844"/>
    </location>
</feature>
<feature type="region of interest" description="Disordered" evidence="7">
    <location>
        <begin position="1365"/>
        <end position="1388"/>
    </location>
</feature>
<dbReference type="GO" id="GO:0016787">
    <property type="term" value="F:hydrolase activity"/>
    <property type="evidence" value="ECO:0007669"/>
    <property type="project" value="UniProtKB-KW"/>
</dbReference>
<dbReference type="Pfam" id="PF00271">
    <property type="entry name" value="Helicase_C"/>
    <property type="match status" value="1"/>
</dbReference>
<dbReference type="InterPro" id="IPR049730">
    <property type="entry name" value="SNF2/RAD54-like_C"/>
</dbReference>
<dbReference type="SMART" id="SM00487">
    <property type="entry name" value="DEXDc"/>
    <property type="match status" value="1"/>
</dbReference>
<dbReference type="Gene3D" id="3.40.50.10810">
    <property type="entry name" value="Tandem AAA-ATPase domain"/>
    <property type="match status" value="1"/>
</dbReference>
<dbReference type="Pfam" id="PF00176">
    <property type="entry name" value="SNF2-rel_dom"/>
    <property type="match status" value="1"/>
</dbReference>
<dbReference type="GO" id="GO:0008270">
    <property type="term" value="F:zinc ion binding"/>
    <property type="evidence" value="ECO:0007669"/>
    <property type="project" value="UniProtKB-KW"/>
</dbReference>
<keyword evidence="12" id="KW-1185">Reference proteome</keyword>
<accession>A0A6A6VZQ9</accession>
<feature type="compositionally biased region" description="Basic residues" evidence="7">
    <location>
        <begin position="1137"/>
        <end position="1148"/>
    </location>
</feature>
<dbReference type="InterPro" id="IPR013083">
    <property type="entry name" value="Znf_RING/FYVE/PHD"/>
</dbReference>
<keyword evidence="4" id="KW-0347">Helicase</keyword>
<evidence type="ECO:0000259" key="10">
    <source>
        <dbReference type="PROSITE" id="PS51194"/>
    </source>
</evidence>
<dbReference type="SMART" id="SM00490">
    <property type="entry name" value="HELICc"/>
    <property type="match status" value="1"/>
</dbReference>
<dbReference type="GO" id="GO:0004386">
    <property type="term" value="F:helicase activity"/>
    <property type="evidence" value="ECO:0007669"/>
    <property type="project" value="UniProtKB-KW"/>
</dbReference>
<dbReference type="InterPro" id="IPR001650">
    <property type="entry name" value="Helicase_C-like"/>
</dbReference>
<dbReference type="CDD" id="cd18793">
    <property type="entry name" value="SF2_C_SNF"/>
    <property type="match status" value="1"/>
</dbReference>
<feature type="region of interest" description="Disordered" evidence="7">
    <location>
        <begin position="403"/>
        <end position="548"/>
    </location>
</feature>
<dbReference type="OrthoDB" id="1699231at2759"/>
<evidence type="ECO:0000256" key="2">
    <source>
        <dbReference type="ARBA" id="ARBA00022741"/>
    </source>
</evidence>
<keyword evidence="5" id="KW-0067">ATP-binding</keyword>
<dbReference type="PROSITE" id="PS50089">
    <property type="entry name" value="ZF_RING_2"/>
    <property type="match status" value="1"/>
</dbReference>
<evidence type="ECO:0000256" key="4">
    <source>
        <dbReference type="ARBA" id="ARBA00022806"/>
    </source>
</evidence>
<keyword evidence="3" id="KW-0378">Hydrolase</keyword>
<feature type="region of interest" description="Disordered" evidence="7">
    <location>
        <begin position="1131"/>
        <end position="1160"/>
    </location>
</feature>
<name>A0A6A6VZQ9_9PEZI</name>
<dbReference type="PANTHER" id="PTHR45626:SF17">
    <property type="entry name" value="HELICASE-LIKE TRANSCRIPTION FACTOR"/>
    <property type="match status" value="1"/>
</dbReference>
<keyword evidence="6" id="KW-0479">Metal-binding</keyword>